<dbReference type="InterPro" id="IPR021068">
    <property type="entry name" value="HTH_DNA-bd"/>
</dbReference>
<sequence length="390" mass="42384">MGHDSLELSSQGLLMPLARAEDLLARLDERVARSAQGRGFSERQHFTEAAAALWLDGELVHVEDLVLHDGRMDVRAPTHEITRAHGVLRARRRIAGNRPDWALSPDGLGVLVAREGEGAPLPVMPAETPGYAEPTRGEGDQPEPLAEEFAEIDAVLARAGRALANKGTAQDVEKLATPWPLPAPTASTGFAEAGEAALGALMRDPDRDETALLGEWLALVRRAEAEALPPVMTAYLAWEAWERIDPLERQHWLGNLLVAALLRKSGKTGAHLAGLSGGLRGISRERRQSRNRATRCLAFFEALSAAAIAGAKEIDRLELAAAQMERRLKGKRRNSRLPRLAELILSRPVVSAGLIAAELKITQRAALNLIDELGVRELTGRGRYRAWGIV</sequence>
<dbReference type="InterPro" id="IPR048017">
    <property type="entry name" value="Y4cF-like"/>
</dbReference>
<dbReference type="RefSeq" id="WP_260906745.1">
    <property type="nucleotide sequence ID" value="NZ_JAOCZP010000010.1"/>
</dbReference>
<comment type="caution">
    <text evidence="3">The sequence shown here is derived from an EMBL/GenBank/DDBJ whole genome shotgun (WGS) entry which is preliminary data.</text>
</comment>
<reference evidence="3 4" key="1">
    <citation type="submission" date="2022-09" db="EMBL/GenBank/DDBJ databases">
        <title>Chelativorans salina sp. nov., a novel slightly halophilic bacterium isolated from a saline lake sediment enrichment.</title>
        <authorList>
            <person name="Gao L."/>
            <person name="Fang B.-Z."/>
            <person name="Li W.-J."/>
        </authorList>
    </citation>
    <scope>NUCLEOTIDE SEQUENCE [LARGE SCALE GENOMIC DNA]</scope>
    <source>
        <strain evidence="3 4">EGI FJ00035</strain>
    </source>
</reference>
<organism evidence="3 4">
    <name type="scientific">Chelativorans salis</name>
    <dbReference type="NCBI Taxonomy" id="2978478"/>
    <lineage>
        <taxon>Bacteria</taxon>
        <taxon>Pseudomonadati</taxon>
        <taxon>Pseudomonadota</taxon>
        <taxon>Alphaproteobacteria</taxon>
        <taxon>Hyphomicrobiales</taxon>
        <taxon>Phyllobacteriaceae</taxon>
        <taxon>Chelativorans</taxon>
    </lineage>
</organism>
<evidence type="ECO:0000259" key="2">
    <source>
        <dbReference type="Pfam" id="PF11972"/>
    </source>
</evidence>
<dbReference type="Pfam" id="PF07756">
    <property type="entry name" value="DUF1612"/>
    <property type="match status" value="1"/>
</dbReference>
<gene>
    <name evidence="3" type="ORF">N5A92_23505</name>
</gene>
<dbReference type="Proteomes" id="UP001320831">
    <property type="component" value="Unassembled WGS sequence"/>
</dbReference>
<evidence type="ECO:0000259" key="1">
    <source>
        <dbReference type="Pfam" id="PF07756"/>
    </source>
</evidence>
<proteinExistence type="predicted"/>
<feature type="domain" description="HTH DNA binding" evidence="2">
    <location>
        <begin position="337"/>
        <end position="390"/>
    </location>
</feature>
<dbReference type="Pfam" id="PF11972">
    <property type="entry name" value="HTH_13"/>
    <property type="match status" value="1"/>
</dbReference>
<dbReference type="InterPro" id="IPR011670">
    <property type="entry name" value="DUF1612"/>
</dbReference>
<dbReference type="NCBIfam" id="NF040876">
    <property type="entry name" value="RHE_PE00001_fam"/>
    <property type="match status" value="1"/>
</dbReference>
<accession>A0ABT2LXR6</accession>
<dbReference type="EMBL" id="JAOCZP010000010">
    <property type="protein sequence ID" value="MCT7377989.1"/>
    <property type="molecule type" value="Genomic_DNA"/>
</dbReference>
<feature type="domain" description="DUF1612" evidence="1">
    <location>
        <begin position="201"/>
        <end position="329"/>
    </location>
</feature>
<keyword evidence="4" id="KW-1185">Reference proteome</keyword>
<protein>
    <submittedName>
        <fullName evidence="3">RHE_PE00001 family protein</fullName>
    </submittedName>
</protein>
<name>A0ABT2LXR6_9HYPH</name>
<evidence type="ECO:0000313" key="4">
    <source>
        <dbReference type="Proteomes" id="UP001320831"/>
    </source>
</evidence>
<evidence type="ECO:0000313" key="3">
    <source>
        <dbReference type="EMBL" id="MCT7377989.1"/>
    </source>
</evidence>